<keyword evidence="1" id="KW-0812">Transmembrane</keyword>
<proteinExistence type="predicted"/>
<protein>
    <submittedName>
        <fullName evidence="2">Uncharacterized protein</fullName>
    </submittedName>
</protein>
<name>A0A2H4J4L8_9CAUD</name>
<organism evidence="2">
    <name type="scientific">uncultured Caudovirales phage</name>
    <dbReference type="NCBI Taxonomy" id="2100421"/>
    <lineage>
        <taxon>Viruses</taxon>
        <taxon>Duplodnaviria</taxon>
        <taxon>Heunggongvirae</taxon>
        <taxon>Uroviricota</taxon>
        <taxon>Caudoviricetes</taxon>
        <taxon>Peduoviridae</taxon>
        <taxon>Maltschvirus</taxon>
        <taxon>Maltschvirus maltsch</taxon>
    </lineage>
</organism>
<sequence length="218" mass="25236">MYIDPLKNVKPIIDKNFYELRNAAMRVTTPSKEIRQVMNQTMKFDYIYKDIGKIAIQSKLNNFDTSNLFRISTPSITIAKNFRNNLFSEKLLNDFISSTNFQENEVLKISNRLRQSFINTVDVSSFSETVDSPHPIDEIYRDYYNNIFKEALNHKFIYSSAKFVKKISVASASSVTGPVLLRTILDQYVNYFVFSSVIAILFTCFLIANCFVEDDTED</sequence>
<keyword evidence="1" id="KW-1133">Transmembrane helix</keyword>
<gene>
    <name evidence="2" type="ORF">8F8_45</name>
</gene>
<evidence type="ECO:0000256" key="1">
    <source>
        <dbReference type="SAM" id="Phobius"/>
    </source>
</evidence>
<accession>A0A2H4J4L8</accession>
<keyword evidence="1" id="KW-0472">Membrane</keyword>
<evidence type="ECO:0000313" key="2">
    <source>
        <dbReference type="EMBL" id="ASN70172.1"/>
    </source>
</evidence>
<feature type="transmembrane region" description="Helical" evidence="1">
    <location>
        <begin position="191"/>
        <end position="212"/>
    </location>
</feature>
<dbReference type="EMBL" id="MF417902">
    <property type="protein sequence ID" value="ASN70172.1"/>
    <property type="molecule type" value="Genomic_DNA"/>
</dbReference>
<reference evidence="2" key="1">
    <citation type="submission" date="2017-06" db="EMBL/GenBank/DDBJ databases">
        <title>Novel phages from South African skin metaviromes.</title>
        <authorList>
            <person name="van Zyl L.J."/>
            <person name="Abrahams Y."/>
            <person name="Stander E.A."/>
            <person name="Kirby B.M."/>
            <person name="Clavaud C."/>
            <person name="Farcet C."/>
            <person name="Breton L."/>
            <person name="Trindade M.I."/>
        </authorList>
    </citation>
    <scope>NUCLEOTIDE SEQUENCE</scope>
</reference>